<evidence type="ECO:0000313" key="3">
    <source>
        <dbReference type="Proteomes" id="UP001165122"/>
    </source>
</evidence>
<evidence type="ECO:0000313" key="2">
    <source>
        <dbReference type="EMBL" id="GMH51357.1"/>
    </source>
</evidence>
<dbReference type="OrthoDB" id="2154715at2759"/>
<gene>
    <name evidence="2" type="ORF">TrLO_g15953</name>
</gene>
<sequence>MSSSKGQEGLNVGVSGNPTLKDELTGCAGALVGLVESIDGPRKNQKVTLRMGAPDDLLIVDSNFGCNVGDFIAVAPAGSVIGDLVVSKPKLLDEVQLGWTSGSSNCSVRLNAFDLLPGDSVPSTRPEKKKKVKEVDAMGNEIVEEGQESLFTTKVKLTKEEKLAAKKEKAKQKAIKNGTWVEPTEEPEELKIASKKEIKLARVNAKKRREKGEDDVDTDQELEENGLQQE</sequence>
<organism evidence="2 3">
    <name type="scientific">Triparma laevis f. longispina</name>
    <dbReference type="NCBI Taxonomy" id="1714387"/>
    <lineage>
        <taxon>Eukaryota</taxon>
        <taxon>Sar</taxon>
        <taxon>Stramenopiles</taxon>
        <taxon>Ochrophyta</taxon>
        <taxon>Bolidophyceae</taxon>
        <taxon>Parmales</taxon>
        <taxon>Triparmaceae</taxon>
        <taxon>Triparma</taxon>
    </lineage>
</organism>
<feature type="compositionally biased region" description="Acidic residues" evidence="1">
    <location>
        <begin position="213"/>
        <end position="224"/>
    </location>
</feature>
<name>A0A9W6ZBE6_9STRA</name>
<reference evidence="3" key="1">
    <citation type="journal article" date="2023" name="Commun. Biol.">
        <title>Genome analysis of Parmales, the sister group of diatoms, reveals the evolutionary specialization of diatoms from phago-mixotrophs to photoautotrophs.</title>
        <authorList>
            <person name="Ban H."/>
            <person name="Sato S."/>
            <person name="Yoshikawa S."/>
            <person name="Yamada K."/>
            <person name="Nakamura Y."/>
            <person name="Ichinomiya M."/>
            <person name="Sato N."/>
            <person name="Blanc-Mathieu R."/>
            <person name="Endo H."/>
            <person name="Kuwata A."/>
            <person name="Ogata H."/>
        </authorList>
    </citation>
    <scope>NUCLEOTIDE SEQUENCE [LARGE SCALE GENOMIC DNA]</scope>
    <source>
        <strain evidence="3">NIES 3700</strain>
    </source>
</reference>
<proteinExistence type="predicted"/>
<protein>
    <submittedName>
        <fullName evidence="2">Uncharacterized protein</fullName>
    </submittedName>
</protein>
<dbReference type="EMBL" id="BRXW01000403">
    <property type="protein sequence ID" value="GMH51357.1"/>
    <property type="molecule type" value="Genomic_DNA"/>
</dbReference>
<accession>A0A9W6ZBE6</accession>
<evidence type="ECO:0000256" key="1">
    <source>
        <dbReference type="SAM" id="MobiDB-lite"/>
    </source>
</evidence>
<feature type="region of interest" description="Disordered" evidence="1">
    <location>
        <begin position="203"/>
        <end position="230"/>
    </location>
</feature>
<keyword evidence="3" id="KW-1185">Reference proteome</keyword>
<comment type="caution">
    <text evidence="2">The sequence shown here is derived from an EMBL/GenBank/DDBJ whole genome shotgun (WGS) entry which is preliminary data.</text>
</comment>
<dbReference type="Proteomes" id="UP001165122">
    <property type="component" value="Unassembled WGS sequence"/>
</dbReference>
<dbReference type="AlphaFoldDB" id="A0A9W6ZBE6"/>